<organism evidence="1 2">
    <name type="scientific">Candidatus Magnetoglobus multicellularis str. Araruama</name>
    <dbReference type="NCBI Taxonomy" id="890399"/>
    <lineage>
        <taxon>Bacteria</taxon>
        <taxon>Pseudomonadati</taxon>
        <taxon>Thermodesulfobacteriota</taxon>
        <taxon>Desulfobacteria</taxon>
        <taxon>Desulfobacterales</taxon>
        <taxon>Desulfobacteraceae</taxon>
        <taxon>Candidatus Magnetoglobus</taxon>
    </lineage>
</organism>
<name>A0A1V1NSR2_9BACT</name>
<dbReference type="EMBL" id="ATBP01002647">
    <property type="protein sequence ID" value="ETR65619.1"/>
    <property type="molecule type" value="Genomic_DNA"/>
</dbReference>
<feature type="non-terminal residue" evidence="1">
    <location>
        <position position="1"/>
    </location>
</feature>
<evidence type="ECO:0000313" key="2">
    <source>
        <dbReference type="Proteomes" id="UP000189670"/>
    </source>
</evidence>
<dbReference type="Proteomes" id="UP000189670">
    <property type="component" value="Unassembled WGS sequence"/>
</dbReference>
<reference evidence="2" key="1">
    <citation type="submission" date="2012-11" db="EMBL/GenBank/DDBJ databases">
        <authorList>
            <person name="Lucero-Rivera Y.E."/>
            <person name="Tovar-Ramirez D."/>
        </authorList>
    </citation>
    <scope>NUCLEOTIDE SEQUENCE [LARGE SCALE GENOMIC DNA]</scope>
    <source>
        <strain evidence="2">Araruama</strain>
    </source>
</reference>
<proteinExistence type="predicted"/>
<gene>
    <name evidence="1" type="ORF">OMM_13972</name>
</gene>
<comment type="caution">
    <text evidence="1">The sequence shown here is derived from an EMBL/GenBank/DDBJ whole genome shotgun (WGS) entry which is preliminary data.</text>
</comment>
<accession>A0A1V1NSR2</accession>
<dbReference type="AlphaFoldDB" id="A0A1V1NSR2"/>
<evidence type="ECO:0000313" key="1">
    <source>
        <dbReference type="EMBL" id="ETR65619.1"/>
    </source>
</evidence>
<sequence length="145" mass="17201">KKHPAQFEKMVLFQKKEIEKLLFPLSFLEDNYQCQIHPENIKTIWTEFLKAIIGVSDSEYIDQSKSMKELYEKQYGISLRSQHPLLRIPYKQITQNLTGFKSSTLEQLGNYLCKCQDNLKHLYHDGKYFSMFGQKYIWVESAILP</sequence>
<protein>
    <submittedName>
        <fullName evidence="1">Uncharacterized protein</fullName>
    </submittedName>
</protein>